<organism evidence="3 4">
    <name type="scientific">Sporothrix bragantina</name>
    <dbReference type="NCBI Taxonomy" id="671064"/>
    <lineage>
        <taxon>Eukaryota</taxon>
        <taxon>Fungi</taxon>
        <taxon>Dikarya</taxon>
        <taxon>Ascomycota</taxon>
        <taxon>Pezizomycotina</taxon>
        <taxon>Sordariomycetes</taxon>
        <taxon>Sordariomycetidae</taxon>
        <taxon>Ophiostomatales</taxon>
        <taxon>Ophiostomataceae</taxon>
        <taxon>Sporothrix</taxon>
    </lineage>
</organism>
<evidence type="ECO:0000256" key="1">
    <source>
        <dbReference type="SAM" id="MobiDB-lite"/>
    </source>
</evidence>
<comment type="caution">
    <text evidence="3">The sequence shown here is derived from an EMBL/GenBank/DDBJ whole genome shotgun (WGS) entry which is preliminary data.</text>
</comment>
<keyword evidence="4" id="KW-1185">Reference proteome</keyword>
<sequence>MLSPNSSFSSTLPTINARDKVQTSMTGNNIFLLILSIFLIIGCILFASVLLSKRAQRWVVQQCGRREEDDEENARGNNNYNRREAIPLVTFTRPILNGVRLPVRNDVERGLPPPPPSSRSLQSSATSTATSRASWRFSRPTASPRLPFAQENRMVVDGLATNDVDNNSSYGLNSEHARLVCERLLTQPLPRLPVVSFAAAAAVASPPPSPLPAFRTATASPVQMIRPSVVNIRSKA</sequence>
<dbReference type="Proteomes" id="UP001642406">
    <property type="component" value="Unassembled WGS sequence"/>
</dbReference>
<gene>
    <name evidence="3" type="ORF">SBRCBS47491_002230</name>
</gene>
<reference evidence="3 4" key="1">
    <citation type="submission" date="2024-01" db="EMBL/GenBank/DDBJ databases">
        <authorList>
            <person name="Allen C."/>
            <person name="Tagirdzhanova G."/>
        </authorList>
    </citation>
    <scope>NUCLEOTIDE SEQUENCE [LARGE SCALE GENOMIC DNA]</scope>
</reference>
<feature type="region of interest" description="Disordered" evidence="1">
    <location>
        <begin position="105"/>
        <end position="143"/>
    </location>
</feature>
<keyword evidence="2" id="KW-1133">Transmembrane helix</keyword>
<name>A0ABP0B541_9PEZI</name>
<accession>A0ABP0B541</accession>
<evidence type="ECO:0000256" key="2">
    <source>
        <dbReference type="SAM" id="Phobius"/>
    </source>
</evidence>
<feature type="compositionally biased region" description="Low complexity" evidence="1">
    <location>
        <begin position="118"/>
        <end position="138"/>
    </location>
</feature>
<evidence type="ECO:0000313" key="3">
    <source>
        <dbReference type="EMBL" id="CAK7214677.1"/>
    </source>
</evidence>
<proteinExistence type="predicted"/>
<keyword evidence="2" id="KW-0812">Transmembrane</keyword>
<keyword evidence="2" id="KW-0472">Membrane</keyword>
<evidence type="ECO:0000313" key="4">
    <source>
        <dbReference type="Proteomes" id="UP001642406"/>
    </source>
</evidence>
<protein>
    <submittedName>
        <fullName evidence="3">Uncharacterized protein</fullName>
    </submittedName>
</protein>
<dbReference type="EMBL" id="CAWUHC010000012">
    <property type="protein sequence ID" value="CAK7214677.1"/>
    <property type="molecule type" value="Genomic_DNA"/>
</dbReference>
<feature type="transmembrane region" description="Helical" evidence="2">
    <location>
        <begin position="30"/>
        <end position="51"/>
    </location>
</feature>